<reference evidence="1 2" key="1">
    <citation type="submission" date="2021-02" db="EMBL/GenBank/DDBJ databases">
        <title>Paenibacillus tianjinensis sp. nov.</title>
        <authorList>
            <person name="Liu H."/>
        </authorList>
    </citation>
    <scope>NUCLEOTIDE SEQUENCE [LARGE SCALE GENOMIC DNA]</scope>
    <source>
        <strain evidence="1 2">TB2019</strain>
    </source>
</reference>
<gene>
    <name evidence="1" type="ORF">JRJ22_08395</name>
</gene>
<dbReference type="EMBL" id="CP070969">
    <property type="protein sequence ID" value="QSF46574.1"/>
    <property type="molecule type" value="Genomic_DNA"/>
</dbReference>
<dbReference type="RefSeq" id="WP_206104048.1">
    <property type="nucleotide sequence ID" value="NZ_CP070969.1"/>
</dbReference>
<proteinExistence type="predicted"/>
<organism evidence="1 2">
    <name type="scientific">Paenibacillus tianjinensis</name>
    <dbReference type="NCBI Taxonomy" id="2810347"/>
    <lineage>
        <taxon>Bacteria</taxon>
        <taxon>Bacillati</taxon>
        <taxon>Bacillota</taxon>
        <taxon>Bacilli</taxon>
        <taxon>Bacillales</taxon>
        <taxon>Paenibacillaceae</taxon>
        <taxon>Paenibacillus</taxon>
    </lineage>
</organism>
<evidence type="ECO:0000313" key="2">
    <source>
        <dbReference type="Proteomes" id="UP000663452"/>
    </source>
</evidence>
<sequence length="45" mass="4947">MKAAALPQPAEEGQLVFVSSFIRKGKMNIDNCSRKMDMLAGKNYG</sequence>
<keyword evidence="2" id="KW-1185">Reference proteome</keyword>
<dbReference type="Proteomes" id="UP000663452">
    <property type="component" value="Chromosome"/>
</dbReference>
<name>A0ABX7LHZ3_9BACL</name>
<evidence type="ECO:0000313" key="1">
    <source>
        <dbReference type="EMBL" id="QSF46574.1"/>
    </source>
</evidence>
<accession>A0ABX7LHZ3</accession>
<protein>
    <submittedName>
        <fullName evidence="1">Uncharacterized protein</fullName>
    </submittedName>
</protein>